<sequence>MTPDQSITFASLQLAAPLQRALADKAYTHPSPIQAQAIPLLLDGRDVIGIAQTGTGKTAAFALPMLHRLSTQPKPIVARQPRALILTPTRELAAQIAENIALYGRYLQLRHTVIFGGVGEQPQIRQLAAGVDIVVATPGRLLDLMEQRCLALDRVEFFVLDEADRMLDMGFAPSVKRVLAKLPARRQSLLFSATMPETIRSLASAFLRDPVRVEVSPVASTAERIDQRVCHVDAGNKPRLLVHLLETHPEGLALVFSRTKHGANRIAKNLVRDGIPADAIHGNKSQGARERALAAFRNGTLRVLVATDIAARGIDVKGIGLVVNFDLPNEPESYVHRIGRTARAGADGLAIALCSAEERSFLRDIQRLIRREIPVFTDHPFPIGSAVPRPAPADRAPHGHRNHSSHARPAGRSHSNHGSAPSPAARPAGHAPAAAKPAAHSPLARGRSWGFARPGGRGPSSR</sequence>
<dbReference type="PROSITE" id="PS51195">
    <property type="entry name" value="Q_MOTIF"/>
    <property type="match status" value="1"/>
</dbReference>
<gene>
    <name evidence="16" type="ORF">K0B96_11585</name>
</gene>
<evidence type="ECO:0000313" key="17">
    <source>
        <dbReference type="Proteomes" id="UP000825051"/>
    </source>
</evidence>
<feature type="compositionally biased region" description="Low complexity" evidence="12">
    <location>
        <begin position="417"/>
        <end position="444"/>
    </location>
</feature>
<dbReference type="GO" id="GO:0016787">
    <property type="term" value="F:hydrolase activity"/>
    <property type="evidence" value="ECO:0007669"/>
    <property type="project" value="UniProtKB-KW"/>
</dbReference>
<comment type="similarity">
    <text evidence="7 11">Belongs to the DEAD box helicase family.</text>
</comment>
<feature type="region of interest" description="Disordered" evidence="12">
    <location>
        <begin position="381"/>
        <end position="462"/>
    </location>
</feature>
<dbReference type="Gene3D" id="3.40.50.300">
    <property type="entry name" value="P-loop containing nucleotide triphosphate hydrolases"/>
    <property type="match status" value="2"/>
</dbReference>
<dbReference type="PANTHER" id="PTHR47959:SF13">
    <property type="entry name" value="ATP-DEPENDENT RNA HELICASE RHLE"/>
    <property type="match status" value="1"/>
</dbReference>
<organism evidence="16 17">
    <name type="scientific">Horticoccus luteus</name>
    <dbReference type="NCBI Taxonomy" id="2862869"/>
    <lineage>
        <taxon>Bacteria</taxon>
        <taxon>Pseudomonadati</taxon>
        <taxon>Verrucomicrobiota</taxon>
        <taxon>Opitutia</taxon>
        <taxon>Opitutales</taxon>
        <taxon>Opitutaceae</taxon>
        <taxon>Horticoccus</taxon>
    </lineage>
</organism>
<dbReference type="InterPro" id="IPR014014">
    <property type="entry name" value="RNA_helicase_DEAD_Q_motif"/>
</dbReference>
<evidence type="ECO:0000259" key="14">
    <source>
        <dbReference type="PROSITE" id="PS51194"/>
    </source>
</evidence>
<evidence type="ECO:0000256" key="8">
    <source>
        <dbReference type="ARBA" id="ARBA00047984"/>
    </source>
</evidence>
<dbReference type="GO" id="GO:0003724">
    <property type="term" value="F:RNA helicase activity"/>
    <property type="evidence" value="ECO:0007669"/>
    <property type="project" value="UniProtKB-EC"/>
</dbReference>
<dbReference type="KEGG" id="ole:K0B96_11585"/>
<evidence type="ECO:0000259" key="13">
    <source>
        <dbReference type="PROSITE" id="PS51192"/>
    </source>
</evidence>
<dbReference type="EMBL" id="CP080507">
    <property type="protein sequence ID" value="QYM77953.1"/>
    <property type="molecule type" value="Genomic_DNA"/>
</dbReference>
<dbReference type="SMART" id="SM00487">
    <property type="entry name" value="DEXDc"/>
    <property type="match status" value="1"/>
</dbReference>
<dbReference type="GO" id="GO:0003676">
    <property type="term" value="F:nucleic acid binding"/>
    <property type="evidence" value="ECO:0007669"/>
    <property type="project" value="InterPro"/>
</dbReference>
<dbReference type="InterPro" id="IPR014001">
    <property type="entry name" value="Helicase_ATP-bd"/>
</dbReference>
<dbReference type="RefSeq" id="WP_220161057.1">
    <property type="nucleotide sequence ID" value="NZ_CP080507.1"/>
</dbReference>
<evidence type="ECO:0000256" key="2">
    <source>
        <dbReference type="ARBA" id="ARBA00022490"/>
    </source>
</evidence>
<feature type="short sequence motif" description="Q motif" evidence="10">
    <location>
        <begin position="7"/>
        <end position="35"/>
    </location>
</feature>
<dbReference type="PROSITE" id="PS51192">
    <property type="entry name" value="HELICASE_ATP_BIND_1"/>
    <property type="match status" value="1"/>
</dbReference>
<dbReference type="InterPro" id="IPR000629">
    <property type="entry name" value="RNA-helicase_DEAD-box_CS"/>
</dbReference>
<reference evidence="16" key="1">
    <citation type="submission" date="2021-08" db="EMBL/GenBank/DDBJ databases">
        <title>Genome of a novel bacterium of the phylum Verrucomicrobia, Oleiharenicola sp. KSB-15.</title>
        <authorList>
            <person name="Chung J.-H."/>
            <person name="Ahn J.-H."/>
            <person name="Yoon Y."/>
            <person name="Kim D.-Y."/>
            <person name="An S.-H."/>
            <person name="Park I."/>
            <person name="Yeon J."/>
        </authorList>
    </citation>
    <scope>NUCLEOTIDE SEQUENCE</scope>
    <source>
        <strain evidence="16">KSB-15</strain>
    </source>
</reference>
<dbReference type="FunFam" id="3.40.50.300:FF:000108">
    <property type="entry name" value="ATP-dependent RNA helicase RhlE"/>
    <property type="match status" value="1"/>
</dbReference>
<keyword evidence="3 11" id="KW-0547">Nucleotide-binding</keyword>
<dbReference type="InterPro" id="IPR050079">
    <property type="entry name" value="DEAD_box_RNA_helicase"/>
</dbReference>
<evidence type="ECO:0000256" key="4">
    <source>
        <dbReference type="ARBA" id="ARBA00022801"/>
    </source>
</evidence>
<evidence type="ECO:0000256" key="6">
    <source>
        <dbReference type="ARBA" id="ARBA00022840"/>
    </source>
</evidence>
<dbReference type="InterPro" id="IPR001650">
    <property type="entry name" value="Helicase_C-like"/>
</dbReference>
<evidence type="ECO:0000313" key="16">
    <source>
        <dbReference type="EMBL" id="QYM77953.1"/>
    </source>
</evidence>
<feature type="domain" description="DEAD-box RNA helicase Q" evidence="15">
    <location>
        <begin position="7"/>
        <end position="35"/>
    </location>
</feature>
<dbReference type="GO" id="GO:0005524">
    <property type="term" value="F:ATP binding"/>
    <property type="evidence" value="ECO:0007669"/>
    <property type="project" value="UniProtKB-KW"/>
</dbReference>
<proteinExistence type="inferred from homology"/>
<dbReference type="PROSITE" id="PS51194">
    <property type="entry name" value="HELICASE_CTER"/>
    <property type="match status" value="1"/>
</dbReference>
<dbReference type="Pfam" id="PF00270">
    <property type="entry name" value="DEAD"/>
    <property type="match status" value="1"/>
</dbReference>
<name>A0A8F9TTD6_9BACT</name>
<keyword evidence="4 11" id="KW-0378">Hydrolase</keyword>
<dbReference type="InterPro" id="IPR027417">
    <property type="entry name" value="P-loop_NTPase"/>
</dbReference>
<dbReference type="InterPro" id="IPR011545">
    <property type="entry name" value="DEAD/DEAH_box_helicase_dom"/>
</dbReference>
<dbReference type="Pfam" id="PF00271">
    <property type="entry name" value="Helicase_C"/>
    <property type="match status" value="1"/>
</dbReference>
<dbReference type="SUPFAM" id="SSF52540">
    <property type="entry name" value="P-loop containing nucleoside triphosphate hydrolases"/>
    <property type="match status" value="1"/>
</dbReference>
<dbReference type="GO" id="GO:0009266">
    <property type="term" value="P:response to temperature stimulus"/>
    <property type="evidence" value="ECO:0007669"/>
    <property type="project" value="UniProtKB-ARBA"/>
</dbReference>
<protein>
    <recommendedName>
        <fullName evidence="9">DEAD-box ATP-dependent RNA helicase RhpA</fullName>
        <ecNumber evidence="1">3.6.4.13</ecNumber>
    </recommendedName>
</protein>
<feature type="compositionally biased region" description="Gly residues" evidence="12">
    <location>
        <begin position="453"/>
        <end position="462"/>
    </location>
</feature>
<dbReference type="GO" id="GO:0042255">
    <property type="term" value="P:ribosome assembly"/>
    <property type="evidence" value="ECO:0007669"/>
    <property type="project" value="UniProtKB-ARBA"/>
</dbReference>
<dbReference type="SMART" id="SM00490">
    <property type="entry name" value="HELICc"/>
    <property type="match status" value="1"/>
</dbReference>
<keyword evidence="5 11" id="KW-0347">Helicase</keyword>
<feature type="domain" description="Helicase C-terminal" evidence="14">
    <location>
        <begin position="236"/>
        <end position="384"/>
    </location>
</feature>
<dbReference type="InterPro" id="IPR044742">
    <property type="entry name" value="DEAD/DEAH_RhlB"/>
</dbReference>
<evidence type="ECO:0000256" key="12">
    <source>
        <dbReference type="SAM" id="MobiDB-lite"/>
    </source>
</evidence>
<dbReference type="AlphaFoldDB" id="A0A8F9TTD6"/>
<evidence type="ECO:0000256" key="10">
    <source>
        <dbReference type="PROSITE-ProRule" id="PRU00552"/>
    </source>
</evidence>
<dbReference type="Proteomes" id="UP000825051">
    <property type="component" value="Chromosome"/>
</dbReference>
<dbReference type="PANTHER" id="PTHR47959">
    <property type="entry name" value="ATP-DEPENDENT RNA HELICASE RHLE-RELATED"/>
    <property type="match status" value="1"/>
</dbReference>
<comment type="catalytic activity">
    <reaction evidence="8">
        <text>ATP + H2O = ADP + phosphate + H(+)</text>
        <dbReference type="Rhea" id="RHEA:13065"/>
        <dbReference type="ChEBI" id="CHEBI:15377"/>
        <dbReference type="ChEBI" id="CHEBI:15378"/>
        <dbReference type="ChEBI" id="CHEBI:30616"/>
        <dbReference type="ChEBI" id="CHEBI:43474"/>
        <dbReference type="ChEBI" id="CHEBI:456216"/>
        <dbReference type="EC" id="3.6.4.13"/>
    </reaction>
</comment>
<evidence type="ECO:0000256" key="5">
    <source>
        <dbReference type="ARBA" id="ARBA00022806"/>
    </source>
</evidence>
<dbReference type="CDD" id="cd18787">
    <property type="entry name" value="SF2_C_DEAD"/>
    <property type="match status" value="1"/>
</dbReference>
<evidence type="ECO:0000259" key="15">
    <source>
        <dbReference type="PROSITE" id="PS51195"/>
    </source>
</evidence>
<feature type="domain" description="Helicase ATP-binding" evidence="13">
    <location>
        <begin position="38"/>
        <end position="213"/>
    </location>
</feature>
<evidence type="ECO:0000256" key="11">
    <source>
        <dbReference type="RuleBase" id="RU000492"/>
    </source>
</evidence>
<dbReference type="CDD" id="cd00268">
    <property type="entry name" value="DEADc"/>
    <property type="match status" value="1"/>
</dbReference>
<keyword evidence="2" id="KW-0963">Cytoplasm</keyword>
<feature type="compositionally biased region" description="Basic residues" evidence="12">
    <location>
        <begin position="398"/>
        <end position="415"/>
    </location>
</feature>
<keyword evidence="17" id="KW-1185">Reference proteome</keyword>
<evidence type="ECO:0000256" key="3">
    <source>
        <dbReference type="ARBA" id="ARBA00022741"/>
    </source>
</evidence>
<dbReference type="EC" id="3.6.4.13" evidence="1"/>
<keyword evidence="6 11" id="KW-0067">ATP-binding</keyword>
<dbReference type="GO" id="GO:0005829">
    <property type="term" value="C:cytosol"/>
    <property type="evidence" value="ECO:0007669"/>
    <property type="project" value="TreeGrafter"/>
</dbReference>
<accession>A0A8F9TTD6</accession>
<evidence type="ECO:0000256" key="9">
    <source>
        <dbReference type="ARBA" id="ARBA00074363"/>
    </source>
</evidence>
<evidence type="ECO:0000256" key="7">
    <source>
        <dbReference type="ARBA" id="ARBA00038437"/>
    </source>
</evidence>
<dbReference type="PROSITE" id="PS00039">
    <property type="entry name" value="DEAD_ATP_HELICASE"/>
    <property type="match status" value="1"/>
</dbReference>
<evidence type="ECO:0000256" key="1">
    <source>
        <dbReference type="ARBA" id="ARBA00012552"/>
    </source>
</evidence>